<keyword evidence="1" id="KW-0812">Transmembrane</keyword>
<dbReference type="Proteomes" id="UP001386972">
    <property type="component" value="Unassembled WGS sequence"/>
</dbReference>
<name>A0ABU9A5J3_9PSED</name>
<keyword evidence="1" id="KW-1133">Transmembrane helix</keyword>
<sequence>MNVQQKSAIIWRIWAGFDAVHIVSYMGHSLARGNVPFVADAYSALETVERYGEGAYVFVALSWTLELSILISCWLFWTQRQSARWLSFAQTPLRLFLMVPSVSLLTTALGFYPSYSALLAIGLVVLSETLKCLSVWWFGMDKAQRIRAGA</sequence>
<keyword evidence="1" id="KW-0472">Membrane</keyword>
<gene>
    <name evidence="2" type="ORF">WLF18_22505</name>
</gene>
<feature type="transmembrane region" description="Helical" evidence="1">
    <location>
        <begin position="93"/>
        <end position="112"/>
    </location>
</feature>
<organism evidence="2 3">
    <name type="scientific">Pseudomonas shirazensis</name>
    <dbReference type="NCBI Taxonomy" id="2745494"/>
    <lineage>
        <taxon>Bacteria</taxon>
        <taxon>Pseudomonadati</taxon>
        <taxon>Pseudomonadota</taxon>
        <taxon>Gammaproteobacteria</taxon>
        <taxon>Pseudomonadales</taxon>
        <taxon>Pseudomonadaceae</taxon>
        <taxon>Pseudomonas</taxon>
    </lineage>
</organism>
<evidence type="ECO:0000256" key="1">
    <source>
        <dbReference type="SAM" id="Phobius"/>
    </source>
</evidence>
<comment type="caution">
    <text evidence="2">The sequence shown here is derived from an EMBL/GenBank/DDBJ whole genome shotgun (WGS) entry which is preliminary data.</text>
</comment>
<evidence type="ECO:0000313" key="2">
    <source>
        <dbReference type="EMBL" id="MEK2611865.1"/>
    </source>
</evidence>
<dbReference type="EMBL" id="JBBNAW010000031">
    <property type="protein sequence ID" value="MEK2611865.1"/>
    <property type="molecule type" value="Genomic_DNA"/>
</dbReference>
<protein>
    <submittedName>
        <fullName evidence="2">Uncharacterized protein</fullName>
    </submittedName>
</protein>
<evidence type="ECO:0000313" key="3">
    <source>
        <dbReference type="Proteomes" id="UP001386972"/>
    </source>
</evidence>
<dbReference type="RefSeq" id="WP_186700038.1">
    <property type="nucleotide sequence ID" value="NZ_JABWRD020000001.1"/>
</dbReference>
<feature type="transmembrane region" description="Helical" evidence="1">
    <location>
        <begin position="118"/>
        <end position="138"/>
    </location>
</feature>
<accession>A0ABU9A5J3</accession>
<feature type="transmembrane region" description="Helical" evidence="1">
    <location>
        <begin position="55"/>
        <end position="77"/>
    </location>
</feature>
<keyword evidence="3" id="KW-1185">Reference proteome</keyword>
<proteinExistence type="predicted"/>
<reference evidence="2 3" key="1">
    <citation type="submission" date="2024-03" db="EMBL/GenBank/DDBJ databases">
        <title>Screening, Identification and Application of a Plant Lactobacillus Strain.</title>
        <authorList>
            <person name="Li Y.L."/>
        </authorList>
    </citation>
    <scope>NUCLEOTIDE SEQUENCE [LARGE SCALE GENOMIC DNA]</scope>
    <source>
        <strain evidence="2 3">JDB</strain>
    </source>
</reference>